<evidence type="ECO:0000256" key="5">
    <source>
        <dbReference type="ARBA" id="ARBA00022517"/>
    </source>
</evidence>
<dbReference type="InterPro" id="IPR011687">
    <property type="entry name" value="Nop53/GLTSCR2"/>
</dbReference>
<evidence type="ECO:0000256" key="1">
    <source>
        <dbReference type="ARBA" id="ARBA00004604"/>
    </source>
</evidence>
<dbReference type="EMBL" id="EF085535">
    <property type="protein sequence ID" value="ABK24839.1"/>
    <property type="molecule type" value="mRNA"/>
</dbReference>
<sequence length="374" mass="43013">MGIPKTSRKGKKAWRSNISTADVDNFFVQADKDARSGGPLTDASSDSLFFLDKSKDYSIKRKIEKHRSKVLRYESILQNNPFTNPIPTSKKKKHPSKTKPPPTKTPSLKPAQSDQKVTDALFDIWDDKGNSNGKVEEGQEKKHLKWKPKKSVIPAVEVELPGCSFNPPFEAHQDALAVAVADEMQKIYKKELEPLPVPSRVPADAVAVDEEDMCFLDVDDGMDENLDANDDECDVSNLGQRPLKIRKLTRSELNRKARRKEQLKIEEEKRMREKFKKDVECLPDMIKDIEKEEEERERKRLRRAVAKQERLAKGPPRLGRSKFQPEPLQVLLSEEITGSIRKLKGCCTLARDRFKSLQKRGYFAPRQHRRKRRM</sequence>
<organism evidence="9">
    <name type="scientific">Picea sitchensis</name>
    <name type="common">Sitka spruce</name>
    <name type="synonym">Pinus sitchensis</name>
    <dbReference type="NCBI Taxonomy" id="3332"/>
    <lineage>
        <taxon>Eukaryota</taxon>
        <taxon>Viridiplantae</taxon>
        <taxon>Streptophyta</taxon>
        <taxon>Embryophyta</taxon>
        <taxon>Tracheophyta</taxon>
        <taxon>Spermatophyta</taxon>
        <taxon>Pinopsida</taxon>
        <taxon>Pinidae</taxon>
        <taxon>Conifers I</taxon>
        <taxon>Pinales</taxon>
        <taxon>Pinaceae</taxon>
        <taxon>Picea</taxon>
    </lineage>
</organism>
<evidence type="ECO:0000256" key="7">
    <source>
        <dbReference type="SAM" id="Coils"/>
    </source>
</evidence>
<dbReference type="Pfam" id="PF07767">
    <property type="entry name" value="Nop53"/>
    <property type="match status" value="1"/>
</dbReference>
<evidence type="ECO:0000256" key="6">
    <source>
        <dbReference type="ARBA" id="ARBA00023242"/>
    </source>
</evidence>
<dbReference type="AlphaFoldDB" id="A9NW28"/>
<comment type="similarity">
    <text evidence="3">Belongs to the NOP53 family.</text>
</comment>
<keyword evidence="5" id="KW-0690">Ribosome biogenesis</keyword>
<accession>A9NW28</accession>
<keyword evidence="7" id="KW-0175">Coiled coil</keyword>
<evidence type="ECO:0000313" key="9">
    <source>
        <dbReference type="EMBL" id="ABK24839.1"/>
    </source>
</evidence>
<dbReference type="PIRSF" id="PIRSF017302">
    <property type="entry name" value="Gltscr2"/>
    <property type="match status" value="1"/>
</dbReference>
<dbReference type="GO" id="GO:0000027">
    <property type="term" value="P:ribosomal large subunit assembly"/>
    <property type="evidence" value="ECO:0007669"/>
    <property type="project" value="TreeGrafter"/>
</dbReference>
<evidence type="ECO:0000313" key="10">
    <source>
        <dbReference type="EMBL" id="ABR18052.1"/>
    </source>
</evidence>
<reference evidence="9" key="2">
    <citation type="journal article" date="2008" name="BMC Genomics">
        <title>A conifer genomics resource of 200,000 spruce (Picea spp.) ESTs and 6,464 high-quality, sequence-finished full-length cDNAs for Sitka spruce (Picea sitchensis).</title>
        <authorList>
            <person name="Ralph S.G."/>
            <person name="Chun H.J."/>
            <person name="Kolosova N."/>
            <person name="Cooper D."/>
            <person name="Oddy C."/>
            <person name="Ritland C.E."/>
            <person name="Kirkpatrick R."/>
            <person name="Moore R."/>
            <person name="Barber S."/>
            <person name="Holt R.A."/>
            <person name="Jones S.J."/>
            <person name="Marra M.A."/>
            <person name="Douglas C.J."/>
            <person name="Ritland K."/>
            <person name="Bohlmann J."/>
        </authorList>
    </citation>
    <scope>NUCLEOTIDE SEQUENCE</scope>
    <source>
        <tissue evidence="9">Green portion of the leader tissue</tissue>
    </source>
</reference>
<dbReference type="PANTHER" id="PTHR14211">
    <property type="entry name" value="GLIOMA SUPPRESSOR CANDIDATE REGION GENE 2"/>
    <property type="match status" value="1"/>
</dbReference>
<keyword evidence="6" id="KW-0539">Nucleus</keyword>
<comment type="subcellular location">
    <subcellularLocation>
        <location evidence="1">Nucleus</location>
        <location evidence="1">Nucleolus</location>
    </subcellularLocation>
    <subcellularLocation>
        <location evidence="2">Nucleus</location>
        <location evidence="2">Nucleoplasm</location>
    </subcellularLocation>
</comment>
<feature type="coiled-coil region" evidence="7">
    <location>
        <begin position="246"/>
        <end position="311"/>
    </location>
</feature>
<dbReference type="EMBL" id="EF678286">
    <property type="protein sequence ID" value="ABR18052.1"/>
    <property type="molecule type" value="mRNA"/>
</dbReference>
<dbReference type="PANTHER" id="PTHR14211:SF7">
    <property type="entry name" value="RIBOSOME BIOGENESIS PROTEIN NOP53"/>
    <property type="match status" value="1"/>
</dbReference>
<dbReference type="GO" id="GO:0006364">
    <property type="term" value="P:rRNA processing"/>
    <property type="evidence" value="ECO:0007669"/>
    <property type="project" value="TreeGrafter"/>
</dbReference>
<protein>
    <recommendedName>
        <fullName evidence="4">Ribosome biogenesis protein NOP53</fullName>
    </recommendedName>
</protein>
<name>A9NW28_PICSI</name>
<dbReference type="GO" id="GO:0008097">
    <property type="term" value="F:5S rRNA binding"/>
    <property type="evidence" value="ECO:0007669"/>
    <property type="project" value="TreeGrafter"/>
</dbReference>
<feature type="region of interest" description="Disordered" evidence="8">
    <location>
        <begin position="79"/>
        <end position="113"/>
    </location>
</feature>
<dbReference type="GO" id="GO:0005654">
    <property type="term" value="C:nucleoplasm"/>
    <property type="evidence" value="ECO:0007669"/>
    <property type="project" value="UniProtKB-SubCell"/>
</dbReference>
<evidence type="ECO:0000256" key="3">
    <source>
        <dbReference type="ARBA" id="ARBA00008838"/>
    </source>
</evidence>
<evidence type="ECO:0000256" key="4">
    <source>
        <dbReference type="ARBA" id="ARBA00018339"/>
    </source>
</evidence>
<dbReference type="GO" id="GO:0005730">
    <property type="term" value="C:nucleolus"/>
    <property type="evidence" value="ECO:0007669"/>
    <property type="project" value="UniProtKB-SubCell"/>
</dbReference>
<reference evidence="10" key="1">
    <citation type="submission" date="2007-06" db="EMBL/GenBank/DDBJ databases">
        <title>Full length cDNA sequences from Sitka Spruce (Picea sitchensis).</title>
        <authorList>
            <person name="Ralph S.G."/>
            <person name="Chun H.E."/>
            <person name="Liao N."/>
            <person name="Ali J."/>
            <person name="Reid K."/>
            <person name="Kolosova N."/>
            <person name="Cooper N."/>
            <person name="Cullis C."/>
            <person name="Jancsik S."/>
            <person name="Moore R."/>
            <person name="Mayo M."/>
            <person name="Wagner S."/>
            <person name="Holt R.A."/>
            <person name="Jones S.J.M."/>
            <person name="Marra M.A."/>
            <person name="Ritland C.E."/>
            <person name="Ritland K."/>
            <person name="Bohlmann J."/>
        </authorList>
    </citation>
    <scope>NUCLEOTIDE SEQUENCE</scope>
    <source>
        <tissue evidence="10">Bark</tissue>
    </source>
</reference>
<evidence type="ECO:0000256" key="8">
    <source>
        <dbReference type="SAM" id="MobiDB-lite"/>
    </source>
</evidence>
<evidence type="ECO:0000256" key="2">
    <source>
        <dbReference type="ARBA" id="ARBA00004642"/>
    </source>
</evidence>
<proteinExistence type="evidence at transcript level"/>